<keyword evidence="1" id="KW-0472">Membrane</keyword>
<evidence type="ECO:0000256" key="1">
    <source>
        <dbReference type="SAM" id="Phobius"/>
    </source>
</evidence>
<dbReference type="RefSeq" id="WP_221286644.1">
    <property type="nucleotide sequence ID" value="NZ_AP024597.1"/>
</dbReference>
<organism evidence="2 3">
    <name type="scientific">Stygiolobus caldivivus</name>
    <dbReference type="NCBI Taxonomy" id="2824673"/>
    <lineage>
        <taxon>Archaea</taxon>
        <taxon>Thermoproteota</taxon>
        <taxon>Thermoprotei</taxon>
        <taxon>Sulfolobales</taxon>
        <taxon>Sulfolobaceae</taxon>
        <taxon>Stygiolobus</taxon>
    </lineage>
</organism>
<dbReference type="GeneID" id="66163206"/>
<name>A0A8D5U742_9CREN</name>
<dbReference type="Proteomes" id="UP000825123">
    <property type="component" value="Chromosome"/>
</dbReference>
<keyword evidence="1" id="KW-1133">Transmembrane helix</keyword>
<feature type="transmembrane region" description="Helical" evidence="1">
    <location>
        <begin position="7"/>
        <end position="29"/>
    </location>
</feature>
<reference evidence="2 3" key="1">
    <citation type="submission" date="2021-04" db="EMBL/GenBank/DDBJ databases">
        <title>Complete genome sequence of Stygiolobus sp. KN-1.</title>
        <authorList>
            <person name="Nakamura K."/>
            <person name="Sakai H."/>
            <person name="Kurosawa N."/>
        </authorList>
    </citation>
    <scope>NUCLEOTIDE SEQUENCE [LARGE SCALE GENOMIC DNA]</scope>
    <source>
        <strain evidence="2 3">KN-1</strain>
    </source>
</reference>
<evidence type="ECO:0000313" key="3">
    <source>
        <dbReference type="Proteomes" id="UP000825123"/>
    </source>
</evidence>
<dbReference type="EMBL" id="AP024597">
    <property type="protein sequence ID" value="BCU70193.1"/>
    <property type="molecule type" value="Genomic_DNA"/>
</dbReference>
<dbReference type="KEGG" id="csty:KN1_14900"/>
<evidence type="ECO:0000313" key="2">
    <source>
        <dbReference type="EMBL" id="BCU70193.1"/>
    </source>
</evidence>
<keyword evidence="3" id="KW-1185">Reference proteome</keyword>
<proteinExistence type="predicted"/>
<protein>
    <submittedName>
        <fullName evidence="2">Uncharacterized protein</fullName>
    </submittedName>
</protein>
<sequence length="555" mass="60935">MKGLATSIALIIFLFILLSILIPAFFIMYNTPYYSNQGSVAAQAYQQQKELELNNIFRGNPEIYYSSGTSPYVQIKVQTVQTPINITQIYYFNGSTWVPTLNSSVGVYGSMVIPLPSKAFNEPVVIVTALSNVLFLNPNTSVSTSNVIGPTGKIPVYVVAIALNKTSSGYVTLPVSTCVQFGSTLENTPYILYVDPGTYSVSAKDTQIFLSEYGLTGQFLKWEVTGTAQLSSNDTPSTVLTVNGPTILTLFYNTSLKHYKVKILFSCPDFHTPLPIEGVTKDPNTGATLVNVNRSLPVYVDNHEYFINYTNPSITLCLTYGFHTLTYPSTFYLVFNYTLGKTTIPYGEMIEYTLVSSGVHSSNGSAIKICNPNEFKVMGSGTVYIPFNPQVYYYLVIANNSFSLPQGVSLQSNSTPICGDIAAQLLRADIIPPKSSGYPSETIVIGPSKSFTNEEFYVPSGTRIDVTYFYLEQIAGQFTISNNNYNSLLSEPCFFEIENASYTPSNVYVFYYTPNNVYPPIYVYSPTIIAAYSMWEYAGYPPSSGGGVSSNGGGI</sequence>
<keyword evidence="1" id="KW-0812">Transmembrane</keyword>
<gene>
    <name evidence="2" type="ORF">KN1_14900</name>
</gene>
<accession>A0A8D5U742</accession>
<dbReference type="AlphaFoldDB" id="A0A8D5U742"/>